<gene>
    <name evidence="1" type="ORF">JMN32_01360</name>
</gene>
<dbReference type="AlphaFoldDB" id="A0A937FU68"/>
<name>A0A937FU68_9BACT</name>
<evidence type="ECO:0000313" key="2">
    <source>
        <dbReference type="Proteomes" id="UP000614216"/>
    </source>
</evidence>
<evidence type="ECO:0000313" key="1">
    <source>
        <dbReference type="EMBL" id="MBL6444937.1"/>
    </source>
</evidence>
<accession>A0A937FU68</accession>
<dbReference type="RefSeq" id="WP_202854482.1">
    <property type="nucleotide sequence ID" value="NZ_JAEUGD010000003.1"/>
</dbReference>
<dbReference type="Proteomes" id="UP000614216">
    <property type="component" value="Unassembled WGS sequence"/>
</dbReference>
<protein>
    <submittedName>
        <fullName evidence="1">Uncharacterized protein</fullName>
    </submittedName>
</protein>
<dbReference type="EMBL" id="JAEUGD010000003">
    <property type="protein sequence ID" value="MBL6444937.1"/>
    <property type="molecule type" value="Genomic_DNA"/>
</dbReference>
<sequence>MDIAEKVFIQIEAEEGPELGGALKVLNQVIKKTSAVIDYQGSHETLNKIMMRFKDKQLGQGLSLQEKVQEFFSD</sequence>
<reference evidence="1" key="1">
    <citation type="submission" date="2021-01" db="EMBL/GenBank/DDBJ databases">
        <title>Fulvivirga kasyanovii gen. nov., sp nov., a novel member of the phylum Bacteroidetes isolated from seawater in a mussel farm.</title>
        <authorList>
            <person name="Zhao L.-H."/>
            <person name="Wang Z.-J."/>
        </authorList>
    </citation>
    <scope>NUCLEOTIDE SEQUENCE</scope>
    <source>
        <strain evidence="1">29W222</strain>
    </source>
</reference>
<proteinExistence type="predicted"/>
<comment type="caution">
    <text evidence="1">The sequence shown here is derived from an EMBL/GenBank/DDBJ whole genome shotgun (WGS) entry which is preliminary data.</text>
</comment>
<organism evidence="1 2">
    <name type="scientific">Fulvivirga marina</name>
    <dbReference type="NCBI Taxonomy" id="2494733"/>
    <lineage>
        <taxon>Bacteria</taxon>
        <taxon>Pseudomonadati</taxon>
        <taxon>Bacteroidota</taxon>
        <taxon>Cytophagia</taxon>
        <taxon>Cytophagales</taxon>
        <taxon>Fulvivirgaceae</taxon>
        <taxon>Fulvivirga</taxon>
    </lineage>
</organism>
<keyword evidence="2" id="KW-1185">Reference proteome</keyword>